<dbReference type="GO" id="GO:0019843">
    <property type="term" value="F:rRNA binding"/>
    <property type="evidence" value="ECO:0007669"/>
    <property type="project" value="TreeGrafter"/>
</dbReference>
<feature type="non-terminal residue" evidence="5">
    <location>
        <position position="1"/>
    </location>
</feature>
<feature type="region of interest" description="Disordered" evidence="3">
    <location>
        <begin position="1"/>
        <end position="77"/>
    </location>
</feature>
<reference evidence="5" key="2">
    <citation type="submission" date="2023-05" db="EMBL/GenBank/DDBJ databases">
        <authorList>
            <person name="Fouks B."/>
        </authorList>
    </citation>
    <scope>NUCLEOTIDE SEQUENCE</scope>
    <source>
        <strain evidence="5">Stay&amp;Tobe</strain>
        <tissue evidence="5">Testes</tissue>
    </source>
</reference>
<sequence>MARGKIKRGREKFSKKFIKNKRKHFDKKRGLVVPHKRDSSHVKEDKSISAGRDKRRKVPEKILNLTNDEVTSEEEGEDHFKQLLTTFSNHYSNIKKRSMESDTSSEDEAGEKIKKSKLEENVSSDDSSVSNSENESTESCDEDSDDTVDPFICHFQYDLRDNMLETLVKLPQSVEKIRKQWPVLGQFITHLPKVENTDLVIKPKVTLEKEKQFASPGTVPQRITSANFIQMHIKSQIQNNISKANLKNLNENENIGCFTPLQLELFSVMKNYQDLYFPERNLKNGEEIRFIYCLHAVNHILKTRIRILNHNHKLQLKNDVPEEYRDQGLVRPKVVILVPFRESALRVVKMIMEILVPDEKANIMHKKRFFDEFTGNEIAMPRKNPRPEDYEQTFVGNTDDTFRVGISITKRSLRLYADFYSADIIVASPLGLRVIIGAEGELERDFDFLASVEMLVLDQGRYILHAVLNWDHMLHVFDHLHLQPQESHGTDFARVRTWALNGWTQYYRQTLVFSSVMLPEFNALFSKKCHNYAGKVTVVNPITTGSICQVLVQVPQ</sequence>
<dbReference type="InterPro" id="IPR010678">
    <property type="entry name" value="UTP25"/>
</dbReference>
<evidence type="ECO:0000313" key="6">
    <source>
        <dbReference type="Proteomes" id="UP001233999"/>
    </source>
</evidence>
<feature type="compositionally biased region" description="Low complexity" evidence="3">
    <location>
        <begin position="124"/>
        <end position="134"/>
    </location>
</feature>
<evidence type="ECO:0000256" key="2">
    <source>
        <dbReference type="ARBA" id="ARBA00032325"/>
    </source>
</evidence>
<feature type="compositionally biased region" description="Basic and acidic residues" evidence="3">
    <location>
        <begin position="35"/>
        <end position="47"/>
    </location>
</feature>
<gene>
    <name evidence="5" type="ORF">L9F63_023765</name>
</gene>
<evidence type="ECO:0000256" key="3">
    <source>
        <dbReference type="SAM" id="MobiDB-lite"/>
    </source>
</evidence>
<dbReference type="Gene3D" id="3.40.50.300">
    <property type="entry name" value="P-loop containing nucleotide triphosphate hydrolases"/>
    <property type="match status" value="1"/>
</dbReference>
<evidence type="ECO:0000259" key="4">
    <source>
        <dbReference type="Pfam" id="PF22916"/>
    </source>
</evidence>
<name>A0AAD7ZIN0_DIPPU</name>
<dbReference type="InterPro" id="IPR027417">
    <property type="entry name" value="P-loop_NTPase"/>
</dbReference>
<keyword evidence="6" id="KW-1185">Reference proteome</keyword>
<dbReference type="PANTHER" id="PTHR12933:SF0">
    <property type="entry name" value="U3 SMALL NUCLEOLAR RNA-ASSOCIATED PROTEIN 25 HOMOLOG"/>
    <property type="match status" value="1"/>
</dbReference>
<dbReference type="GO" id="GO:0000462">
    <property type="term" value="P:maturation of SSU-rRNA from tricistronic rRNA transcript (SSU-rRNA, 5.8S rRNA, LSU-rRNA)"/>
    <property type="evidence" value="ECO:0007669"/>
    <property type="project" value="TreeGrafter"/>
</dbReference>
<reference evidence="5" key="1">
    <citation type="journal article" date="2023" name="IScience">
        <title>Live-bearing cockroach genome reveals convergent evolutionary mechanisms linked to viviparity in insects and beyond.</title>
        <authorList>
            <person name="Fouks B."/>
            <person name="Harrison M.C."/>
            <person name="Mikhailova A.A."/>
            <person name="Marchal E."/>
            <person name="English S."/>
            <person name="Carruthers M."/>
            <person name="Jennings E.C."/>
            <person name="Chiamaka E.L."/>
            <person name="Frigard R.A."/>
            <person name="Pippel M."/>
            <person name="Attardo G.M."/>
            <person name="Benoit J.B."/>
            <person name="Bornberg-Bauer E."/>
            <person name="Tobe S.S."/>
        </authorList>
    </citation>
    <scope>NUCLEOTIDE SEQUENCE</scope>
    <source>
        <strain evidence="5">Stay&amp;Tobe</strain>
    </source>
</reference>
<dbReference type="Pfam" id="PF22916">
    <property type="entry name" value="UTP25_NTPase-like"/>
    <property type="match status" value="1"/>
</dbReference>
<feature type="compositionally biased region" description="Basic residues" evidence="3">
    <location>
        <begin position="1"/>
        <end position="27"/>
    </location>
</feature>
<dbReference type="GO" id="GO:0032040">
    <property type="term" value="C:small-subunit processome"/>
    <property type="evidence" value="ECO:0007669"/>
    <property type="project" value="TreeGrafter"/>
</dbReference>
<comment type="caution">
    <text evidence="5">The sequence shown here is derived from an EMBL/GenBank/DDBJ whole genome shotgun (WGS) entry which is preliminary data.</text>
</comment>
<evidence type="ECO:0000256" key="1">
    <source>
        <dbReference type="ARBA" id="ARBA00024421"/>
    </source>
</evidence>
<dbReference type="AlphaFoldDB" id="A0AAD7ZIN0"/>
<proteinExistence type="predicted"/>
<dbReference type="EMBL" id="JASPKZ010008048">
    <property type="protein sequence ID" value="KAJ9581055.1"/>
    <property type="molecule type" value="Genomic_DNA"/>
</dbReference>
<feature type="domain" description="UTP25 NTP hydrolase-like" evidence="4">
    <location>
        <begin position="272"/>
        <end position="536"/>
    </location>
</feature>
<feature type="region of interest" description="Disordered" evidence="3">
    <location>
        <begin position="96"/>
        <end position="145"/>
    </location>
</feature>
<dbReference type="PANTHER" id="PTHR12933">
    <property type="entry name" value="ORF PROTEIN-RELATED"/>
    <property type="match status" value="1"/>
</dbReference>
<protein>
    <recommendedName>
        <fullName evidence="1">U3 small nucleolar RNA-associated protein 25 homolog</fullName>
    </recommendedName>
    <alternativeName>
        <fullName evidence="2">UTP25 small subunit processor component</fullName>
    </alternativeName>
</protein>
<dbReference type="Proteomes" id="UP001233999">
    <property type="component" value="Unassembled WGS sequence"/>
</dbReference>
<evidence type="ECO:0000313" key="5">
    <source>
        <dbReference type="EMBL" id="KAJ9581055.1"/>
    </source>
</evidence>
<accession>A0AAD7ZIN0</accession>
<organism evidence="5 6">
    <name type="scientific">Diploptera punctata</name>
    <name type="common">Pacific beetle cockroach</name>
    <dbReference type="NCBI Taxonomy" id="6984"/>
    <lineage>
        <taxon>Eukaryota</taxon>
        <taxon>Metazoa</taxon>
        <taxon>Ecdysozoa</taxon>
        <taxon>Arthropoda</taxon>
        <taxon>Hexapoda</taxon>
        <taxon>Insecta</taxon>
        <taxon>Pterygota</taxon>
        <taxon>Neoptera</taxon>
        <taxon>Polyneoptera</taxon>
        <taxon>Dictyoptera</taxon>
        <taxon>Blattodea</taxon>
        <taxon>Blaberoidea</taxon>
        <taxon>Blaberidae</taxon>
        <taxon>Diplopterinae</taxon>
        <taxon>Diploptera</taxon>
    </lineage>
</organism>
<dbReference type="InterPro" id="IPR053940">
    <property type="entry name" value="UTP25_NTPase-like"/>
</dbReference>
<dbReference type="GO" id="GO:0034511">
    <property type="term" value="F:U3 snoRNA binding"/>
    <property type="evidence" value="ECO:0007669"/>
    <property type="project" value="InterPro"/>
</dbReference>
<feature type="compositionally biased region" description="Basic and acidic residues" evidence="3">
    <location>
        <begin position="110"/>
        <end position="120"/>
    </location>
</feature>
<feature type="compositionally biased region" description="Acidic residues" evidence="3">
    <location>
        <begin position="135"/>
        <end position="145"/>
    </location>
</feature>